<dbReference type="AlphaFoldDB" id="A0A6A6NL00"/>
<dbReference type="GO" id="GO:0042645">
    <property type="term" value="C:mitochondrial nucleoid"/>
    <property type="evidence" value="ECO:0007669"/>
    <property type="project" value="TreeGrafter"/>
</dbReference>
<sequence length="234" mass="25933">MANSIAALSRRLSRSLLSNSNFSQISMPFCTDNLSSRDDYNSEDSDLNSAADSVPNSTSQSSLFSSSTSEPTAASPASTDDRVLYQQRLEDGLDVGIYRAILVGQVGRSPWQKKLRNGRTVTMFSLGTGGIRNNRRPLQNEEPGEYENRSSVQWHRVAVYQERLGSLFMKSILPGSIIYLEGNLESRLFTDPITGLVRRIREVAIRQHGRLVFLGKGGDDQQASANELKNVGYH</sequence>
<dbReference type="SUPFAM" id="SSF50249">
    <property type="entry name" value="Nucleic acid-binding proteins"/>
    <property type="match status" value="1"/>
</dbReference>
<keyword evidence="5" id="KW-1185">Reference proteome</keyword>
<dbReference type="InterPro" id="IPR012340">
    <property type="entry name" value="NA-bd_OB-fold"/>
</dbReference>
<dbReference type="Gene3D" id="2.40.50.140">
    <property type="entry name" value="Nucleic acid-binding proteins"/>
    <property type="match status" value="1"/>
</dbReference>
<dbReference type="GO" id="GO:0006264">
    <property type="term" value="P:mitochondrial DNA replication"/>
    <property type="evidence" value="ECO:0007669"/>
    <property type="project" value="TreeGrafter"/>
</dbReference>
<feature type="region of interest" description="Disordered" evidence="3">
    <location>
        <begin position="36"/>
        <end position="80"/>
    </location>
</feature>
<dbReference type="PROSITE" id="PS50935">
    <property type="entry name" value="SSB"/>
    <property type="match status" value="1"/>
</dbReference>
<evidence type="ECO:0000256" key="1">
    <source>
        <dbReference type="ARBA" id="ARBA00023125"/>
    </source>
</evidence>
<accession>A0A6A6NL00</accession>
<keyword evidence="1 2" id="KW-0238">DNA-binding</keyword>
<feature type="compositionally biased region" description="Polar residues" evidence="3">
    <location>
        <begin position="47"/>
        <end position="56"/>
    </location>
</feature>
<dbReference type="InterPro" id="IPR011344">
    <property type="entry name" value="ssDNA-bd"/>
</dbReference>
<name>A0A6A6NL00_HEVBR</name>
<dbReference type="InterPro" id="IPR000424">
    <property type="entry name" value="Primosome_PriB/ssb"/>
</dbReference>
<feature type="compositionally biased region" description="Low complexity" evidence="3">
    <location>
        <begin position="57"/>
        <end position="78"/>
    </location>
</feature>
<protein>
    <recommendedName>
        <fullName evidence="6">Single-stranded DNA-binding protein</fullName>
    </recommendedName>
</protein>
<evidence type="ECO:0000313" key="5">
    <source>
        <dbReference type="Proteomes" id="UP000467840"/>
    </source>
</evidence>
<dbReference type="Pfam" id="PF00436">
    <property type="entry name" value="SSB"/>
    <property type="match status" value="1"/>
</dbReference>
<dbReference type="PANTHER" id="PTHR10302:SF16">
    <property type="entry name" value="NUCLEIC ACID-BINDING, OB-FOLD-LIKE PROTEIN"/>
    <property type="match status" value="1"/>
</dbReference>
<evidence type="ECO:0000256" key="3">
    <source>
        <dbReference type="SAM" id="MobiDB-lite"/>
    </source>
</evidence>
<dbReference type="CDD" id="cd04496">
    <property type="entry name" value="SSB_OBF"/>
    <property type="match status" value="1"/>
</dbReference>
<comment type="caution">
    <text evidence="4">The sequence shown here is derived from an EMBL/GenBank/DDBJ whole genome shotgun (WGS) entry which is preliminary data.</text>
</comment>
<proteinExistence type="predicted"/>
<evidence type="ECO:0008006" key="6">
    <source>
        <dbReference type="Google" id="ProtNLM"/>
    </source>
</evidence>
<dbReference type="EMBL" id="JAAGAX010000001">
    <property type="protein sequence ID" value="KAF2325512.1"/>
    <property type="molecule type" value="Genomic_DNA"/>
</dbReference>
<evidence type="ECO:0000256" key="2">
    <source>
        <dbReference type="PROSITE-ProRule" id="PRU00252"/>
    </source>
</evidence>
<dbReference type="FunFam" id="2.40.50.140:FF:000160">
    <property type="entry name" value="single-stranded DNA-binding protein, mitochondrial"/>
    <property type="match status" value="1"/>
</dbReference>
<dbReference type="GO" id="GO:0003697">
    <property type="term" value="F:single-stranded DNA binding"/>
    <property type="evidence" value="ECO:0007669"/>
    <property type="project" value="InterPro"/>
</dbReference>
<dbReference type="Proteomes" id="UP000467840">
    <property type="component" value="Chromosome 5"/>
</dbReference>
<reference evidence="4 5" key="1">
    <citation type="journal article" date="2020" name="Mol. Plant">
        <title>The Chromosome-Based Rubber Tree Genome Provides New Insights into Spurge Genome Evolution and Rubber Biosynthesis.</title>
        <authorList>
            <person name="Liu J."/>
            <person name="Shi C."/>
            <person name="Shi C.C."/>
            <person name="Li W."/>
            <person name="Zhang Q.J."/>
            <person name="Zhang Y."/>
            <person name="Li K."/>
            <person name="Lu H.F."/>
            <person name="Shi C."/>
            <person name="Zhu S.T."/>
            <person name="Xiao Z.Y."/>
            <person name="Nan H."/>
            <person name="Yue Y."/>
            <person name="Zhu X.G."/>
            <person name="Wu Y."/>
            <person name="Hong X.N."/>
            <person name="Fan G.Y."/>
            <person name="Tong Y."/>
            <person name="Zhang D."/>
            <person name="Mao C.L."/>
            <person name="Liu Y.L."/>
            <person name="Hao S.J."/>
            <person name="Liu W.Q."/>
            <person name="Lv M.Q."/>
            <person name="Zhang H.B."/>
            <person name="Liu Y."/>
            <person name="Hu-Tang G.R."/>
            <person name="Wang J.P."/>
            <person name="Wang J.H."/>
            <person name="Sun Y.H."/>
            <person name="Ni S.B."/>
            <person name="Chen W.B."/>
            <person name="Zhang X.C."/>
            <person name="Jiao Y.N."/>
            <person name="Eichler E.E."/>
            <person name="Li G.H."/>
            <person name="Liu X."/>
            <person name="Gao L.Z."/>
        </authorList>
    </citation>
    <scope>NUCLEOTIDE SEQUENCE [LARGE SCALE GENOMIC DNA]</scope>
    <source>
        <strain evidence="5">cv. GT1</strain>
        <tissue evidence="4">Leaf</tissue>
    </source>
</reference>
<evidence type="ECO:0000313" key="4">
    <source>
        <dbReference type="EMBL" id="KAF2325512.1"/>
    </source>
</evidence>
<organism evidence="4 5">
    <name type="scientific">Hevea brasiliensis</name>
    <name type="common">Para rubber tree</name>
    <name type="synonym">Siphonia brasiliensis</name>
    <dbReference type="NCBI Taxonomy" id="3981"/>
    <lineage>
        <taxon>Eukaryota</taxon>
        <taxon>Viridiplantae</taxon>
        <taxon>Streptophyta</taxon>
        <taxon>Embryophyta</taxon>
        <taxon>Tracheophyta</taxon>
        <taxon>Spermatophyta</taxon>
        <taxon>Magnoliopsida</taxon>
        <taxon>eudicotyledons</taxon>
        <taxon>Gunneridae</taxon>
        <taxon>Pentapetalae</taxon>
        <taxon>rosids</taxon>
        <taxon>fabids</taxon>
        <taxon>Malpighiales</taxon>
        <taxon>Euphorbiaceae</taxon>
        <taxon>Crotonoideae</taxon>
        <taxon>Micrandreae</taxon>
        <taxon>Hevea</taxon>
    </lineage>
</organism>
<dbReference type="PANTHER" id="PTHR10302">
    <property type="entry name" value="SINGLE-STRANDED DNA-BINDING PROTEIN"/>
    <property type="match status" value="1"/>
</dbReference>
<gene>
    <name evidence="4" type="ORF">GH714_029677</name>
</gene>